<dbReference type="InterPro" id="IPR005275">
    <property type="entry name" value="Lfuc_symporter_FucP"/>
</dbReference>
<evidence type="ECO:0000256" key="3">
    <source>
        <dbReference type="ARBA" id="ARBA00009120"/>
    </source>
</evidence>
<dbReference type="CDD" id="cd17394">
    <property type="entry name" value="MFS_FucP_like"/>
    <property type="match status" value="1"/>
</dbReference>
<evidence type="ECO:0000313" key="13">
    <source>
        <dbReference type="EMBL" id="MDF4023649.1"/>
    </source>
</evidence>
<keyword evidence="8 11" id="KW-0812">Transmembrane</keyword>
<evidence type="ECO:0000256" key="6">
    <source>
        <dbReference type="ARBA" id="ARBA00022519"/>
    </source>
</evidence>
<feature type="transmembrane region" description="Helical" evidence="11">
    <location>
        <begin position="31"/>
        <end position="51"/>
    </location>
</feature>
<evidence type="ECO:0000256" key="8">
    <source>
        <dbReference type="ARBA" id="ARBA00022692"/>
    </source>
</evidence>
<comment type="caution">
    <text evidence="13">The sequence shown here is derived from an EMBL/GenBank/DDBJ whole genome shotgun (WGS) entry which is preliminary data.</text>
</comment>
<feature type="transmembrane region" description="Helical" evidence="11">
    <location>
        <begin position="316"/>
        <end position="340"/>
    </location>
</feature>
<feature type="transmembrane region" description="Helical" evidence="11">
    <location>
        <begin position="293"/>
        <end position="310"/>
    </location>
</feature>
<evidence type="ECO:0000256" key="9">
    <source>
        <dbReference type="ARBA" id="ARBA00022989"/>
    </source>
</evidence>
<keyword evidence="4" id="KW-0813">Transport</keyword>
<dbReference type="PANTHER" id="PTHR43702:SF3">
    <property type="entry name" value="PROTEIN TSGA"/>
    <property type="match status" value="1"/>
</dbReference>
<evidence type="ECO:0000313" key="14">
    <source>
        <dbReference type="Proteomes" id="UP001528850"/>
    </source>
</evidence>
<feature type="domain" description="Major facilitator superfamily (MFS) profile" evidence="12">
    <location>
        <begin position="1"/>
        <end position="402"/>
    </location>
</feature>
<accession>A0ABT6B6B1</accession>
<dbReference type="InterPro" id="IPR011701">
    <property type="entry name" value="MFS"/>
</dbReference>
<dbReference type="Proteomes" id="UP001528850">
    <property type="component" value="Unassembled WGS sequence"/>
</dbReference>
<comment type="function">
    <text evidence="1">Intake of glucose and galactose.</text>
</comment>
<dbReference type="NCBIfam" id="TIGR01272">
    <property type="entry name" value="gluP"/>
    <property type="match status" value="1"/>
</dbReference>
<sequence length="409" mass="43510">MTTIFFMWGFLTCLNDILIPHLKAVFELNYAQAMLIQFTFFGAYFIMSLPAGKLVAALGYKKGIVAGLIIAGIGAALFWPAAGMRVYAFFLGALFILATGITVLQVAANAYVALLGPEKTSSSRLTLAQALNSFGTFLAPFFGGFLILSNQVKSSADIAKLSAAEQITYRAQEASAVQGPYIGLAVVLVLLAVGVYLFNLPALEETTEKSDDSQHSLMDALKTPHVFFGVLGIFFYVGGEVSIGSFMINYLQLPDIGNMSGEVAASHVAFYWGGAMVGRFIGSALLAKFSPRLLLAAFAVVNGLLVITTMSTTGTVAVYSIVAIGLFNSIMFPTIFSLGIERMGPLTGKASSLLIMAIVGGAIIPWLQGIVADAIGVQHAFFIPLICYAYIVFYGLSGSKIRNLPVATR</sequence>
<dbReference type="InterPro" id="IPR036259">
    <property type="entry name" value="MFS_trans_sf"/>
</dbReference>
<keyword evidence="5" id="KW-1003">Cell membrane</keyword>
<gene>
    <name evidence="13" type="primary">fucP</name>
    <name evidence="13" type="ORF">P3W24_01495</name>
</gene>
<dbReference type="SUPFAM" id="SSF103473">
    <property type="entry name" value="MFS general substrate transporter"/>
    <property type="match status" value="1"/>
</dbReference>
<dbReference type="InterPro" id="IPR020846">
    <property type="entry name" value="MFS_dom"/>
</dbReference>
<dbReference type="InterPro" id="IPR005964">
    <property type="entry name" value="Glc/Gal_transptr_bac"/>
</dbReference>
<keyword evidence="9 11" id="KW-1133">Transmembrane helix</keyword>
<keyword evidence="6" id="KW-0997">Cell inner membrane</keyword>
<name>A0ABT6B6B1_9GAMM</name>
<dbReference type="PANTHER" id="PTHR43702">
    <property type="entry name" value="L-FUCOSE-PROTON SYMPORTER"/>
    <property type="match status" value="1"/>
</dbReference>
<dbReference type="Pfam" id="PF07690">
    <property type="entry name" value="MFS_1"/>
    <property type="match status" value="1"/>
</dbReference>
<organism evidence="13 14">
    <name type="scientific">Luteibacter sahnii</name>
    <dbReference type="NCBI Taxonomy" id="3021977"/>
    <lineage>
        <taxon>Bacteria</taxon>
        <taxon>Pseudomonadati</taxon>
        <taxon>Pseudomonadota</taxon>
        <taxon>Gammaproteobacteria</taxon>
        <taxon>Lysobacterales</taxon>
        <taxon>Rhodanobacteraceae</taxon>
        <taxon>Luteibacter</taxon>
    </lineage>
</organism>
<comment type="similarity">
    <text evidence="3">Belongs to the major facilitator superfamily. FHS transporter (TC 2.A.1.7) family.</text>
</comment>
<dbReference type="PROSITE" id="PS50850">
    <property type="entry name" value="MFS"/>
    <property type="match status" value="1"/>
</dbReference>
<dbReference type="InterPro" id="IPR050375">
    <property type="entry name" value="MFS_TsgA-like"/>
</dbReference>
<proteinExistence type="inferred from homology"/>
<comment type="subcellular location">
    <subcellularLocation>
        <location evidence="2">Cell inner membrane</location>
        <topology evidence="2">Multi-pass membrane protein</topology>
    </subcellularLocation>
</comment>
<feature type="transmembrane region" description="Helical" evidence="11">
    <location>
        <begin position="181"/>
        <end position="203"/>
    </location>
</feature>
<dbReference type="NCBIfam" id="TIGR00885">
    <property type="entry name" value="fucP"/>
    <property type="match status" value="1"/>
</dbReference>
<protein>
    <submittedName>
        <fullName evidence="13">L-fucose:H+ symporter permease</fullName>
    </submittedName>
</protein>
<keyword evidence="10 11" id="KW-0472">Membrane</keyword>
<feature type="transmembrane region" description="Helical" evidence="11">
    <location>
        <begin position="88"/>
        <end position="114"/>
    </location>
</feature>
<feature type="transmembrane region" description="Helical" evidence="11">
    <location>
        <begin position="268"/>
        <end position="286"/>
    </location>
</feature>
<evidence type="ECO:0000256" key="10">
    <source>
        <dbReference type="ARBA" id="ARBA00023136"/>
    </source>
</evidence>
<evidence type="ECO:0000256" key="5">
    <source>
        <dbReference type="ARBA" id="ARBA00022475"/>
    </source>
</evidence>
<evidence type="ECO:0000256" key="11">
    <source>
        <dbReference type="SAM" id="Phobius"/>
    </source>
</evidence>
<evidence type="ECO:0000256" key="4">
    <source>
        <dbReference type="ARBA" id="ARBA00022448"/>
    </source>
</evidence>
<feature type="transmembrane region" description="Helical" evidence="11">
    <location>
        <begin position="377"/>
        <end position="396"/>
    </location>
</feature>
<keyword evidence="14" id="KW-1185">Reference proteome</keyword>
<reference evidence="13 14" key="1">
    <citation type="journal article" date="2024" name="Curr. Microbiol.">
        <title>Luteibacter sahnii sp. nov., A Novel Yellow-Colored Xanthomonadin Pigment Producing Probiotic Bacterium from Healthy Rice Seed Microbiome.</title>
        <authorList>
            <person name="Jaiswal G."/>
            <person name="Rana R."/>
            <person name="Nayak P.K."/>
            <person name="Chouhan R."/>
            <person name="Gandhi S.G."/>
            <person name="Patel H.K."/>
            <person name="Patil P.B."/>
        </authorList>
    </citation>
    <scope>NUCLEOTIDE SEQUENCE [LARGE SCALE GENOMIC DNA]</scope>
    <source>
        <strain evidence="13 14">PPL201</strain>
    </source>
</reference>
<keyword evidence="7" id="KW-0762">Sugar transport</keyword>
<feature type="transmembrane region" description="Helical" evidence="11">
    <location>
        <begin position="63"/>
        <end position="82"/>
    </location>
</feature>
<dbReference type="EMBL" id="JARJJS010000001">
    <property type="protein sequence ID" value="MDF4023649.1"/>
    <property type="molecule type" value="Genomic_DNA"/>
</dbReference>
<evidence type="ECO:0000259" key="12">
    <source>
        <dbReference type="PROSITE" id="PS50850"/>
    </source>
</evidence>
<feature type="transmembrane region" description="Helical" evidence="11">
    <location>
        <begin position="126"/>
        <end position="148"/>
    </location>
</feature>
<evidence type="ECO:0000256" key="7">
    <source>
        <dbReference type="ARBA" id="ARBA00022597"/>
    </source>
</evidence>
<evidence type="ECO:0000256" key="2">
    <source>
        <dbReference type="ARBA" id="ARBA00004429"/>
    </source>
</evidence>
<feature type="transmembrane region" description="Helical" evidence="11">
    <location>
        <begin position="352"/>
        <end position="371"/>
    </location>
</feature>
<evidence type="ECO:0000256" key="1">
    <source>
        <dbReference type="ARBA" id="ARBA00003321"/>
    </source>
</evidence>
<dbReference type="Gene3D" id="1.20.1250.20">
    <property type="entry name" value="MFS general substrate transporter like domains"/>
    <property type="match status" value="2"/>
</dbReference>
<feature type="transmembrane region" description="Helical" evidence="11">
    <location>
        <begin position="224"/>
        <end position="248"/>
    </location>
</feature>